<comment type="caution">
    <text evidence="3">The sequence shown here is derived from an EMBL/GenBank/DDBJ whole genome shotgun (WGS) entry which is preliminary data.</text>
</comment>
<dbReference type="RefSeq" id="WP_161048144.1">
    <property type="nucleotide sequence ID" value="NZ_WWCS01000040.1"/>
</dbReference>
<keyword evidence="2" id="KW-1133">Transmembrane helix</keyword>
<feature type="compositionally biased region" description="Low complexity" evidence="1">
    <location>
        <begin position="24"/>
        <end position="49"/>
    </location>
</feature>
<evidence type="ECO:0000256" key="1">
    <source>
        <dbReference type="SAM" id="MobiDB-lite"/>
    </source>
</evidence>
<sequence length="331" mass="31950">GVVAGGVVKPAGADAAASGGGAATGTAPASMQTAAQAANAAASSAPVAPGRDRSKPAPLPSVHESETGVPGEVKAAGQARRIAGVWVGADGKVLKTPPREEAAEVPVGVAQALLPLAPLPLPSGVKRPAPVSCAPSGISAKECVALDTHNAELSSKLLELEGKMKVLQGALGGAAPAAIRAAAPSGKPAAAHSAAATAVSAAVPAASGAAAGAESAAKAASSPAAASAAASSEAASVPAGPVKQIRVLPKLKYKKEKPPEAQTDYTMPLVAGGVGLLALLGAGLLWWRKKKSGRGPLQIWQGFRKKKPATPDAAAPAAEPAPAPAAESVAS</sequence>
<proteinExistence type="predicted"/>
<evidence type="ECO:0000313" key="4">
    <source>
        <dbReference type="Proteomes" id="UP000466332"/>
    </source>
</evidence>
<dbReference type="EMBL" id="WWCS01000040">
    <property type="protein sequence ID" value="MYN43296.1"/>
    <property type="molecule type" value="Genomic_DNA"/>
</dbReference>
<keyword evidence="4" id="KW-1185">Reference proteome</keyword>
<feature type="transmembrane region" description="Helical" evidence="2">
    <location>
        <begin position="265"/>
        <end position="287"/>
    </location>
</feature>
<keyword evidence="2" id="KW-0812">Transmembrane</keyword>
<reference evidence="3 4" key="1">
    <citation type="submission" date="2019-12" db="EMBL/GenBank/DDBJ databases">
        <title>Novel species isolated from a subtropical stream in China.</title>
        <authorList>
            <person name="Lu H."/>
        </authorList>
    </citation>
    <scope>NUCLEOTIDE SEQUENCE [LARGE SCALE GENOMIC DNA]</scope>
    <source>
        <strain evidence="3 4">FT109W</strain>
    </source>
</reference>
<organism evidence="3 4">
    <name type="scientific">Duganella margarita</name>
    <dbReference type="NCBI Taxonomy" id="2692170"/>
    <lineage>
        <taxon>Bacteria</taxon>
        <taxon>Pseudomonadati</taxon>
        <taxon>Pseudomonadota</taxon>
        <taxon>Betaproteobacteria</taxon>
        <taxon>Burkholderiales</taxon>
        <taxon>Oxalobacteraceae</taxon>
        <taxon>Telluria group</taxon>
        <taxon>Duganella</taxon>
    </lineage>
</organism>
<feature type="compositionally biased region" description="Low complexity" evidence="1">
    <location>
        <begin position="1"/>
        <end position="17"/>
    </location>
</feature>
<feature type="compositionally biased region" description="Low complexity" evidence="1">
    <location>
        <begin position="310"/>
        <end position="331"/>
    </location>
</feature>
<dbReference type="NCBIfam" id="TIGR01167">
    <property type="entry name" value="LPXTG_anchor"/>
    <property type="match status" value="1"/>
</dbReference>
<dbReference type="Proteomes" id="UP000466332">
    <property type="component" value="Unassembled WGS sequence"/>
</dbReference>
<feature type="region of interest" description="Disordered" evidence="1">
    <location>
        <begin position="1"/>
        <end position="75"/>
    </location>
</feature>
<protein>
    <submittedName>
        <fullName evidence="3">LPXTG cell wall anchor domain-containing protein</fullName>
    </submittedName>
</protein>
<name>A0ABW9WQV8_9BURK</name>
<evidence type="ECO:0000313" key="3">
    <source>
        <dbReference type="EMBL" id="MYN43296.1"/>
    </source>
</evidence>
<accession>A0ABW9WQV8</accession>
<evidence type="ECO:0000256" key="2">
    <source>
        <dbReference type="SAM" id="Phobius"/>
    </source>
</evidence>
<gene>
    <name evidence="3" type="ORF">GTP55_28530</name>
</gene>
<feature type="region of interest" description="Disordered" evidence="1">
    <location>
        <begin position="303"/>
        <end position="331"/>
    </location>
</feature>
<feature type="non-terminal residue" evidence="3">
    <location>
        <position position="1"/>
    </location>
</feature>
<keyword evidence="2" id="KW-0472">Membrane</keyword>